<reference evidence="2 3" key="1">
    <citation type="submission" date="2021-03" db="EMBL/GenBank/DDBJ databases">
        <title>Antimicrobial resistance genes in bacteria isolated from Japanese honey, and their potential for conferring macrolide and lincosamide resistance in the American foulbrood pathogen Paenibacillus larvae.</title>
        <authorList>
            <person name="Okamoto M."/>
            <person name="Kumagai M."/>
            <person name="Kanamori H."/>
            <person name="Takamatsu D."/>
        </authorList>
    </citation>
    <scope>NUCLEOTIDE SEQUENCE [LARGE SCALE GENOMIC DNA]</scope>
    <source>
        <strain evidence="2 3">J34TS1</strain>
    </source>
</reference>
<feature type="signal peptide" evidence="1">
    <location>
        <begin position="1"/>
        <end position="27"/>
    </location>
</feature>
<dbReference type="AlphaFoldDB" id="A0A919Y920"/>
<sequence length="206" mass="22898">MKLSQRLSFTVTTGVLVLSVLSSTAGAAAATVAGKGDKQVQLPAQTVEKVVVTDPTAITKLNNTSVAPLVTEAEKRYFYAMSGGKGTDKGFELNGRQYRYLSDDIGTRAKLMDYLKQAYTEKAAAYFVDKYFIIHDGRLAQLNADKGNILEYNKATAKMLTMTETQRVYKLCVPYSEHKQGPKYITVKFEKIGDYWRVDTAPHVIF</sequence>
<evidence type="ECO:0008006" key="4">
    <source>
        <dbReference type="Google" id="ProtNLM"/>
    </source>
</evidence>
<evidence type="ECO:0000313" key="3">
    <source>
        <dbReference type="Proteomes" id="UP000682811"/>
    </source>
</evidence>
<keyword evidence="3" id="KW-1185">Reference proteome</keyword>
<name>A0A919Y920_9BACL</name>
<dbReference type="RefSeq" id="WP_212977476.1">
    <property type="nucleotide sequence ID" value="NZ_AP025343.1"/>
</dbReference>
<accession>A0A919Y920</accession>
<dbReference type="EMBL" id="BORT01000004">
    <property type="protein sequence ID" value="GIO46429.1"/>
    <property type="molecule type" value="Genomic_DNA"/>
</dbReference>
<dbReference type="Proteomes" id="UP000682811">
    <property type="component" value="Unassembled WGS sequence"/>
</dbReference>
<feature type="chain" id="PRO_5038468143" description="IseA DL-endopeptidase inhibitor" evidence="1">
    <location>
        <begin position="28"/>
        <end position="206"/>
    </location>
</feature>
<dbReference type="InterPro" id="IPR053749">
    <property type="entry name" value="TA_system-associated_sf"/>
</dbReference>
<protein>
    <recommendedName>
        <fullName evidence="4">IseA DL-endopeptidase inhibitor</fullName>
    </recommendedName>
</protein>
<dbReference type="InterPro" id="IPR031841">
    <property type="entry name" value="Endopep_inhib"/>
</dbReference>
<dbReference type="Pfam" id="PF16800">
    <property type="entry name" value="Endopep_inhib"/>
    <property type="match status" value="1"/>
</dbReference>
<evidence type="ECO:0000256" key="1">
    <source>
        <dbReference type="SAM" id="SignalP"/>
    </source>
</evidence>
<comment type="caution">
    <text evidence="2">The sequence shown here is derived from an EMBL/GenBank/DDBJ whole genome shotgun (WGS) entry which is preliminary data.</text>
</comment>
<keyword evidence="1" id="KW-0732">Signal</keyword>
<proteinExistence type="predicted"/>
<evidence type="ECO:0000313" key="2">
    <source>
        <dbReference type="EMBL" id="GIO46429.1"/>
    </source>
</evidence>
<dbReference type="Gene3D" id="3.10.450.420">
    <property type="match status" value="1"/>
</dbReference>
<gene>
    <name evidence="2" type="ORF">J34TS1_11940</name>
</gene>
<organism evidence="2 3">
    <name type="scientific">Paenibacillus azoreducens</name>
    <dbReference type="NCBI Taxonomy" id="116718"/>
    <lineage>
        <taxon>Bacteria</taxon>
        <taxon>Bacillati</taxon>
        <taxon>Bacillota</taxon>
        <taxon>Bacilli</taxon>
        <taxon>Bacillales</taxon>
        <taxon>Paenibacillaceae</taxon>
        <taxon>Paenibacillus</taxon>
    </lineage>
</organism>